<accession>A0ACC0BJT3</accession>
<name>A0ACC0BJT3_CATRO</name>
<gene>
    <name evidence="1" type="ORF">M9H77_13191</name>
</gene>
<evidence type="ECO:0000313" key="1">
    <source>
        <dbReference type="EMBL" id="KAI5672827.1"/>
    </source>
</evidence>
<dbReference type="Proteomes" id="UP001060085">
    <property type="component" value="Linkage Group LG03"/>
</dbReference>
<comment type="caution">
    <text evidence="1">The sequence shown here is derived from an EMBL/GenBank/DDBJ whole genome shotgun (WGS) entry which is preliminary data.</text>
</comment>
<proteinExistence type="predicted"/>
<keyword evidence="2" id="KW-1185">Reference proteome</keyword>
<organism evidence="1 2">
    <name type="scientific">Catharanthus roseus</name>
    <name type="common">Madagascar periwinkle</name>
    <name type="synonym">Vinca rosea</name>
    <dbReference type="NCBI Taxonomy" id="4058"/>
    <lineage>
        <taxon>Eukaryota</taxon>
        <taxon>Viridiplantae</taxon>
        <taxon>Streptophyta</taxon>
        <taxon>Embryophyta</taxon>
        <taxon>Tracheophyta</taxon>
        <taxon>Spermatophyta</taxon>
        <taxon>Magnoliopsida</taxon>
        <taxon>eudicotyledons</taxon>
        <taxon>Gunneridae</taxon>
        <taxon>Pentapetalae</taxon>
        <taxon>asterids</taxon>
        <taxon>lamiids</taxon>
        <taxon>Gentianales</taxon>
        <taxon>Apocynaceae</taxon>
        <taxon>Rauvolfioideae</taxon>
        <taxon>Vinceae</taxon>
        <taxon>Catharanthinae</taxon>
        <taxon>Catharanthus</taxon>
    </lineage>
</organism>
<reference evidence="2" key="1">
    <citation type="journal article" date="2023" name="Nat. Plants">
        <title>Single-cell RNA sequencing provides a high-resolution roadmap for understanding the multicellular compartmentation of specialized metabolism.</title>
        <authorList>
            <person name="Sun S."/>
            <person name="Shen X."/>
            <person name="Li Y."/>
            <person name="Li Y."/>
            <person name="Wang S."/>
            <person name="Li R."/>
            <person name="Zhang H."/>
            <person name="Shen G."/>
            <person name="Guo B."/>
            <person name="Wei J."/>
            <person name="Xu J."/>
            <person name="St-Pierre B."/>
            <person name="Chen S."/>
            <person name="Sun C."/>
        </authorList>
    </citation>
    <scope>NUCLEOTIDE SEQUENCE [LARGE SCALE GENOMIC DNA]</scope>
</reference>
<sequence length="316" mass="35122">MPFLVRPSQPENLYVSYSRANIVPIGSKCKSSILGNNPRQVRLSMFNGSQSQRNFTRTKSMPFCQSFEETSTKFSNSSLPSNSVFRPGMTLPIWWICSFRLNGPGCLTELSCLEGIFDRNLFTLNNFRHIFDFEEASLNSNSSVSITPSQSTTTITDSSIPLSGTQGSYAAIFEDHLALNSSSGRIVELHCSICKQLGQLMPNKNSQDVLVAAEALHGESNEIPFLEHLLEDLTNNGVAGEAFWDTMDLVGIVASSPLEQFTILLGFRSYVFCFFRPLSLIYSFLARSNQRREGSEKSFLFQAVNVNELADSGYSC</sequence>
<evidence type="ECO:0000313" key="2">
    <source>
        <dbReference type="Proteomes" id="UP001060085"/>
    </source>
</evidence>
<dbReference type="EMBL" id="CM044703">
    <property type="protein sequence ID" value="KAI5672827.1"/>
    <property type="molecule type" value="Genomic_DNA"/>
</dbReference>
<protein>
    <submittedName>
        <fullName evidence="1">Uncharacterized protein</fullName>
    </submittedName>
</protein>